<dbReference type="Gene3D" id="3.40.190.150">
    <property type="entry name" value="Bordetella uptake gene, domain 1"/>
    <property type="match status" value="1"/>
</dbReference>
<keyword evidence="2" id="KW-0732">Signal</keyword>
<dbReference type="InterPro" id="IPR005064">
    <property type="entry name" value="BUG"/>
</dbReference>
<feature type="chain" id="PRO_5045342582" evidence="2">
    <location>
        <begin position="25"/>
        <end position="316"/>
    </location>
</feature>
<reference evidence="3 4" key="1">
    <citation type="submission" date="2020-03" db="EMBL/GenBank/DDBJ databases">
        <title>Roseomonas selenitidurans sp. nov. isolated from urban soil.</title>
        <authorList>
            <person name="Liu H."/>
        </authorList>
    </citation>
    <scope>NUCLEOTIDE SEQUENCE [LARGE SCALE GENOMIC DNA]</scope>
    <source>
        <strain evidence="3 4">BU-1</strain>
    </source>
</reference>
<keyword evidence="4" id="KW-1185">Reference proteome</keyword>
<dbReference type="Proteomes" id="UP000787635">
    <property type="component" value="Unassembled WGS sequence"/>
</dbReference>
<accession>A0ABX1EA99</accession>
<dbReference type="EMBL" id="JAAVNE010000030">
    <property type="protein sequence ID" value="NKC32693.1"/>
    <property type="molecule type" value="Genomic_DNA"/>
</dbReference>
<dbReference type="InterPro" id="IPR042100">
    <property type="entry name" value="Bug_dom1"/>
</dbReference>
<evidence type="ECO:0000256" key="1">
    <source>
        <dbReference type="ARBA" id="ARBA00006987"/>
    </source>
</evidence>
<evidence type="ECO:0000256" key="2">
    <source>
        <dbReference type="SAM" id="SignalP"/>
    </source>
</evidence>
<protein>
    <submittedName>
        <fullName evidence="3">Tripartite tricarboxylate transporter substrate binding protein</fullName>
    </submittedName>
</protein>
<comment type="caution">
    <text evidence="3">The sequence shown here is derived from an EMBL/GenBank/DDBJ whole genome shotgun (WGS) entry which is preliminary data.</text>
</comment>
<dbReference type="CDD" id="cd07012">
    <property type="entry name" value="PBP2_Bug_TTT"/>
    <property type="match status" value="1"/>
</dbReference>
<dbReference type="Pfam" id="PF03401">
    <property type="entry name" value="TctC"/>
    <property type="match status" value="1"/>
</dbReference>
<comment type="similarity">
    <text evidence="1">Belongs to the UPF0065 (bug) family.</text>
</comment>
<dbReference type="SUPFAM" id="SSF53850">
    <property type="entry name" value="Periplasmic binding protein-like II"/>
    <property type="match status" value="1"/>
</dbReference>
<evidence type="ECO:0000313" key="3">
    <source>
        <dbReference type="EMBL" id="NKC32693.1"/>
    </source>
</evidence>
<dbReference type="Gene3D" id="3.40.190.10">
    <property type="entry name" value="Periplasmic binding protein-like II"/>
    <property type="match status" value="1"/>
</dbReference>
<gene>
    <name evidence="3" type="ORF">HEQ75_17645</name>
</gene>
<name>A0ABX1EA99_9PROT</name>
<dbReference type="PANTHER" id="PTHR42928">
    <property type="entry name" value="TRICARBOXYLATE-BINDING PROTEIN"/>
    <property type="match status" value="1"/>
</dbReference>
<proteinExistence type="inferred from homology"/>
<evidence type="ECO:0000313" key="4">
    <source>
        <dbReference type="Proteomes" id="UP000787635"/>
    </source>
</evidence>
<organism evidence="3 4">
    <name type="scientific">Falsiroseomonas selenitidurans</name>
    <dbReference type="NCBI Taxonomy" id="2716335"/>
    <lineage>
        <taxon>Bacteria</taxon>
        <taxon>Pseudomonadati</taxon>
        <taxon>Pseudomonadota</taxon>
        <taxon>Alphaproteobacteria</taxon>
        <taxon>Acetobacterales</taxon>
        <taxon>Roseomonadaceae</taxon>
        <taxon>Falsiroseomonas</taxon>
    </lineage>
</organism>
<sequence>MRIFGWLLAAIGALLAPALQPAMAQPWQPTRPVEIIVPFTPGSLADRNMRTVAPLLAAELGVPVAVQNIPGANGYNRLFRAAPDGQTIGYGDPVAQMALALVQPQPFDVMRFTWLGHFSAGVQTMVASARGRVASLEALRGMRQPVRCGTFGGISTGAAQCALLGAQFGFPVAFVSVQGPPELVLAAVRGDVDIASLGPTLWRDHIAAGAVRPLLSWSGQRDPRLPELPALTDIGLVSLADVTVIRGVAAPPGLPAPIRDRLLAALNAAMDKPEWQAFVTQARLERDWTFSAGYPESLARAKALLEQNAATLRGAF</sequence>
<dbReference type="PANTHER" id="PTHR42928:SF5">
    <property type="entry name" value="BLR1237 PROTEIN"/>
    <property type="match status" value="1"/>
</dbReference>
<feature type="signal peptide" evidence="2">
    <location>
        <begin position="1"/>
        <end position="24"/>
    </location>
</feature>
<dbReference type="RefSeq" id="WP_168033070.1">
    <property type="nucleotide sequence ID" value="NZ_JAAVNE010000030.1"/>
</dbReference>